<feature type="domain" description="Partial AB-hydrolase lipase" evidence="2">
    <location>
        <begin position="46"/>
        <end position="79"/>
    </location>
</feature>
<dbReference type="EMBL" id="UYSL01021916">
    <property type="protein sequence ID" value="VDL79446.1"/>
    <property type="molecule type" value="Genomic_DNA"/>
</dbReference>
<dbReference type="WBParaSite" id="NBR_0001585101-mRNA-1">
    <property type="protein sequence ID" value="NBR_0001585101-mRNA-1"/>
    <property type="gene ID" value="NBR_0001585101"/>
</dbReference>
<reference evidence="5" key="1">
    <citation type="submission" date="2017-02" db="UniProtKB">
        <authorList>
            <consortium name="WormBaseParasite"/>
        </authorList>
    </citation>
    <scope>IDENTIFICATION</scope>
</reference>
<dbReference type="PANTHER" id="PTHR11005">
    <property type="entry name" value="LYSOSOMAL ACID LIPASE-RELATED"/>
    <property type="match status" value="1"/>
</dbReference>
<evidence type="ECO:0000259" key="2">
    <source>
        <dbReference type="Pfam" id="PF04083"/>
    </source>
</evidence>
<keyword evidence="1" id="KW-0732">Signal</keyword>
<evidence type="ECO:0000313" key="5">
    <source>
        <dbReference type="WBParaSite" id="NBR_0001585101-mRNA-1"/>
    </source>
</evidence>
<sequence length="81" mass="9112">MFGGTAINRLFTTMLFLLGLCTGLLDAISINEKTPMSVMAEANMTVPEVIRFWGYPVEEHKVVTDDDYILTVHRIPHGRSE</sequence>
<dbReference type="InterPro" id="IPR006693">
    <property type="entry name" value="AB_hydrolase_lipase"/>
</dbReference>
<dbReference type="Proteomes" id="UP000271162">
    <property type="component" value="Unassembled WGS sequence"/>
</dbReference>
<feature type="chain" id="PRO_5043125628" evidence="1">
    <location>
        <begin position="28"/>
        <end position="81"/>
    </location>
</feature>
<evidence type="ECO:0000313" key="4">
    <source>
        <dbReference type="Proteomes" id="UP000271162"/>
    </source>
</evidence>
<organism evidence="5">
    <name type="scientific">Nippostrongylus brasiliensis</name>
    <name type="common">Rat hookworm</name>
    <dbReference type="NCBI Taxonomy" id="27835"/>
    <lineage>
        <taxon>Eukaryota</taxon>
        <taxon>Metazoa</taxon>
        <taxon>Ecdysozoa</taxon>
        <taxon>Nematoda</taxon>
        <taxon>Chromadorea</taxon>
        <taxon>Rhabditida</taxon>
        <taxon>Rhabditina</taxon>
        <taxon>Rhabditomorpha</taxon>
        <taxon>Strongyloidea</taxon>
        <taxon>Heligmosomidae</taxon>
        <taxon>Nippostrongylus</taxon>
    </lineage>
</organism>
<protein>
    <submittedName>
        <fullName evidence="5">Abhydro_lipase domain-containing protein</fullName>
    </submittedName>
</protein>
<dbReference type="GO" id="GO:0006629">
    <property type="term" value="P:lipid metabolic process"/>
    <property type="evidence" value="ECO:0007669"/>
    <property type="project" value="InterPro"/>
</dbReference>
<dbReference type="STRING" id="27835.A0A0N4YGC1"/>
<evidence type="ECO:0000313" key="3">
    <source>
        <dbReference type="EMBL" id="VDL79446.1"/>
    </source>
</evidence>
<feature type="signal peptide" evidence="1">
    <location>
        <begin position="1"/>
        <end position="27"/>
    </location>
</feature>
<dbReference type="InterPro" id="IPR029058">
    <property type="entry name" value="AB_hydrolase_fold"/>
</dbReference>
<keyword evidence="4" id="KW-1185">Reference proteome</keyword>
<dbReference type="Pfam" id="PF04083">
    <property type="entry name" value="Abhydro_lipase"/>
    <property type="match status" value="1"/>
</dbReference>
<accession>A0A0N4YGC1</accession>
<proteinExistence type="predicted"/>
<gene>
    <name evidence="3" type="ORF">NBR_LOCUS15852</name>
</gene>
<name>A0A0N4YGC1_NIPBR</name>
<dbReference type="Gene3D" id="3.40.50.1820">
    <property type="entry name" value="alpha/beta hydrolase"/>
    <property type="match status" value="1"/>
</dbReference>
<evidence type="ECO:0000256" key="1">
    <source>
        <dbReference type="SAM" id="SignalP"/>
    </source>
</evidence>
<reference evidence="3 4" key="2">
    <citation type="submission" date="2018-11" db="EMBL/GenBank/DDBJ databases">
        <authorList>
            <consortium name="Pathogen Informatics"/>
        </authorList>
    </citation>
    <scope>NUCLEOTIDE SEQUENCE [LARGE SCALE GENOMIC DNA]</scope>
</reference>
<dbReference type="AlphaFoldDB" id="A0A0N4YGC1"/>